<dbReference type="InterPro" id="IPR027446">
    <property type="entry name" value="VSG_C_dom_sf"/>
</dbReference>
<accession>A0A1J0R5J2</accession>
<dbReference type="SUPFAM" id="SSF58087">
    <property type="entry name" value="Variant surface glycoprotein (N-terminal domain)"/>
    <property type="match status" value="1"/>
</dbReference>
<keyword evidence="6" id="KW-0325">Glycoprotein</keyword>
<evidence type="ECO:0000256" key="2">
    <source>
        <dbReference type="ARBA" id="ARBA00004609"/>
    </source>
</evidence>
<dbReference type="EMBL" id="KX699148">
    <property type="protein sequence ID" value="APD73104.1"/>
    <property type="molecule type" value="Genomic_DNA"/>
</dbReference>
<evidence type="ECO:0000256" key="5">
    <source>
        <dbReference type="ARBA" id="ARBA00023136"/>
    </source>
</evidence>
<name>A0A1J0R5J2_9TRYP</name>
<dbReference type="GO" id="GO:0005886">
    <property type="term" value="C:plasma membrane"/>
    <property type="evidence" value="ECO:0007669"/>
    <property type="project" value="UniProtKB-SubCell"/>
</dbReference>
<dbReference type="VEuPathDB" id="TriTrypDB:Tb1125.Tb11.v5.0918"/>
<keyword evidence="3" id="KW-1003">Cell membrane</keyword>
<dbReference type="GO" id="GO:0042783">
    <property type="term" value="P:symbiont-mediated evasion of host immune response"/>
    <property type="evidence" value="ECO:0007669"/>
    <property type="project" value="InterPro"/>
</dbReference>
<dbReference type="Gene3D" id="4.10.110.20">
    <property type="entry name" value="Variant surface glycoprotein MITAT 1.2, VSG 221, C-terminal domain"/>
    <property type="match status" value="1"/>
</dbReference>
<evidence type="ECO:0000256" key="3">
    <source>
        <dbReference type="ARBA" id="ARBA00022475"/>
    </source>
</evidence>
<evidence type="ECO:0000256" key="1">
    <source>
        <dbReference type="ARBA" id="ARBA00002523"/>
    </source>
</evidence>
<keyword evidence="7" id="KW-0449">Lipoprotein</keyword>
<dbReference type="VEuPathDB" id="TriTrypDB:Tbg972.9.640"/>
<evidence type="ECO:0000256" key="7">
    <source>
        <dbReference type="ARBA" id="ARBA00023288"/>
    </source>
</evidence>
<evidence type="ECO:0000259" key="9">
    <source>
        <dbReference type="Pfam" id="PF00913"/>
    </source>
</evidence>
<keyword evidence="4" id="KW-0336">GPI-anchor</keyword>
<dbReference type="Pfam" id="PF00913">
    <property type="entry name" value="Trypan_glycop"/>
    <property type="match status" value="1"/>
</dbReference>
<evidence type="ECO:0000256" key="6">
    <source>
        <dbReference type="ARBA" id="ARBA00023180"/>
    </source>
</evidence>
<sequence length="501" mass="54224">MATGRPKNAKWARWLSTAAIIIVATLPTTTMAAERTGLLETAWKPLCKLTTELSKVSGEMLSEGQEVISNIQKIKAAEYKVSIYLAKNPETPDLQQLTLLRAYYARKSNAGLETYRTMGLATQLRSARAAAYLKGGIDEFLNLLESLKGGAQNKCLLTTNADTAASRQGSKLSGEECELNMPPATPGPGTRTELTAAGYPNLQEGGGATHNTFQPTTGTGTCKLLSGHNTNGYPTTSDLDNPAKVLRGYMTIPNTQVEATLANMQAMGENHKTDAPAWHEAWEARNSESKARDIAYTNETGNLDTRPTLKALVKTLLLPKGSTEPNAEKTKLEALFGGLTADKTKTYLDMVNAEIIPAGIAGRTTETPLAKIHDTVELGDILCYYEMIAAQNVVTLKKNLDAVSKKQETESAENKEKNCNAAKDDQKACEKLKNKGCVFNNDGEENKKCRLSEEGKQKAAEKANQETEGKTGTTNTTGSNSFVINKAPLMLVALFLYMKNI</sequence>
<reference evidence="10" key="1">
    <citation type="submission" date="2016-08" db="EMBL/GenBank/DDBJ databases">
        <title>VSG repertoire of Trypanosoma brucei EATRO 1125.</title>
        <authorList>
            <person name="Cross G.A."/>
        </authorList>
    </citation>
    <scope>NUCLEOTIDE SEQUENCE</scope>
    <source>
        <strain evidence="10">EATRO 1125</strain>
    </source>
</reference>
<keyword evidence="5" id="KW-0472">Membrane</keyword>
<comment type="subcellular location">
    <subcellularLocation>
        <location evidence="2">Cell membrane</location>
        <topology evidence="2">Lipid-anchor</topology>
        <topology evidence="2">GPI-anchor</topology>
    </subcellularLocation>
</comment>
<comment type="function">
    <text evidence="1">VSG forms a coat on the surface of the parasite. The trypanosome evades the immune response of the host by expressing a series of antigenically distinct VSGs from an estimated 1000 VSG genes.</text>
</comment>
<feature type="region of interest" description="Disordered" evidence="8">
    <location>
        <begin position="452"/>
        <end position="479"/>
    </location>
</feature>
<evidence type="ECO:0000256" key="8">
    <source>
        <dbReference type="SAM" id="MobiDB-lite"/>
    </source>
</evidence>
<dbReference type="Gene3D" id="1.10.470.10">
    <property type="entry name" value="Variant Surface Glycoprotein, subunit A, domain 2"/>
    <property type="match status" value="1"/>
</dbReference>
<feature type="compositionally biased region" description="Basic and acidic residues" evidence="8">
    <location>
        <begin position="452"/>
        <end position="469"/>
    </location>
</feature>
<protein>
    <submittedName>
        <fullName evidence="10">Variant surface glycoprotein 1125.274</fullName>
    </submittedName>
</protein>
<proteinExistence type="predicted"/>
<feature type="domain" description="Trypanosome variant surface glycoprotein A-type N-terminal" evidence="9">
    <location>
        <begin position="20"/>
        <end position="386"/>
    </location>
</feature>
<dbReference type="VEuPathDB" id="TriTrypDB:Tb11.v5.0918"/>
<organism evidence="10">
    <name type="scientific">Trypanosoma brucei</name>
    <dbReference type="NCBI Taxonomy" id="5691"/>
    <lineage>
        <taxon>Eukaryota</taxon>
        <taxon>Discoba</taxon>
        <taxon>Euglenozoa</taxon>
        <taxon>Kinetoplastea</taxon>
        <taxon>Metakinetoplastina</taxon>
        <taxon>Trypanosomatida</taxon>
        <taxon>Trypanosomatidae</taxon>
        <taxon>Trypanosoma</taxon>
    </lineage>
</organism>
<dbReference type="VEuPathDB" id="TriTrypDB:Tb427_000632500"/>
<dbReference type="SUPFAM" id="SSF118251">
    <property type="entry name" value="Variant surface glycoprotein MITAT 1.2, VSG 221, C-terminal domain"/>
    <property type="match status" value="1"/>
</dbReference>
<evidence type="ECO:0000313" key="10">
    <source>
        <dbReference type="EMBL" id="APD73104.1"/>
    </source>
</evidence>
<dbReference type="GO" id="GO:0098552">
    <property type="term" value="C:side of membrane"/>
    <property type="evidence" value="ECO:0007669"/>
    <property type="project" value="UniProtKB-KW"/>
</dbReference>
<dbReference type="InterPro" id="IPR001812">
    <property type="entry name" value="Trypano_VSG_A_N_dom"/>
</dbReference>
<dbReference type="Gene3D" id="3.90.150.10">
    <property type="entry name" value="Variant Surface Glycoprotein, subunit A domain 1"/>
    <property type="match status" value="1"/>
</dbReference>
<evidence type="ECO:0000256" key="4">
    <source>
        <dbReference type="ARBA" id="ARBA00022622"/>
    </source>
</evidence>
<dbReference type="AlphaFoldDB" id="A0A1J0R5J2"/>